<feature type="region of interest" description="Disordered" evidence="1">
    <location>
        <begin position="620"/>
        <end position="647"/>
    </location>
</feature>
<dbReference type="EMBL" id="CAJPWZ010000342">
    <property type="protein sequence ID" value="CAG2190819.1"/>
    <property type="molecule type" value="Genomic_DNA"/>
</dbReference>
<keyword evidence="2" id="KW-0472">Membrane</keyword>
<name>A0A8S3Q4H2_MYTED</name>
<protein>
    <submittedName>
        <fullName evidence="3">Uncharacterized protein</fullName>
    </submittedName>
</protein>
<evidence type="ECO:0000313" key="3">
    <source>
        <dbReference type="EMBL" id="CAG2190819.1"/>
    </source>
</evidence>
<keyword evidence="2" id="KW-1133">Transmembrane helix</keyword>
<feature type="region of interest" description="Disordered" evidence="1">
    <location>
        <begin position="492"/>
        <end position="532"/>
    </location>
</feature>
<feature type="transmembrane region" description="Helical" evidence="2">
    <location>
        <begin position="340"/>
        <end position="364"/>
    </location>
</feature>
<dbReference type="Proteomes" id="UP000683360">
    <property type="component" value="Unassembled WGS sequence"/>
</dbReference>
<keyword evidence="2" id="KW-0812">Transmembrane</keyword>
<comment type="caution">
    <text evidence="3">The sequence shown here is derived from an EMBL/GenBank/DDBJ whole genome shotgun (WGS) entry which is preliminary data.</text>
</comment>
<sequence>MSEPSLEANCVFCHADGKQDTEEARNISTPVLVEYSEITLHNSSCPSSQIGQVCAIVGSSPILKFIHNEQIFYSRYYIHSRLRTTRRVSNFTWHTDIQIYNVTREDEGLYILHEIDSNNSYSRIALHVAKLWFINQTNLKTIVGQEGETIRIICSTDTGQYITALTLESNGSTKAIGDNQTVSYSFIPNRTDHLTKLKCVDSKHSSIMIEVELTIRCPPVFASENKYLKTGTVGLSITMSFYIYSNPDVEEIVIENTGQKPTKSKKFKHNNLFNSTLLYSEFNNIVGIEGYEIVIESEVLDIDDFQIYRITIKNRLGESSYHFAIIDTEIQPLSKNNRRYFVVLCSIAVVLFVYVVITHVWLCAKHVKTRFQRSHNVVDDHNYHTYDEIGTISYRAVSNLRSSDTIANHGLNLTEQHGVGISIAANLQSTDDNLAELNDDFREDDLEQHDVTEIQGENVSLSLGTMNISNTDVSRLPSPIILSMGNVRSYHQTNENTDSETQSDQQSQASNDSNSESSQNMVGNNDDEYENPYQTVLNDHRSIHQYVQITRERNNSISSGANLHLTDANTTELNANFLEEVHMTEQQVQRRTMSLNELDFSCPDSTLTSSTVIPSMQNIVNRNQNNKSSTSDDSDSDSSTNDIVGNIADGYEHPYQTVLQNHTESHPYIEIIRERHSSISSTGSTESEAQIVGTDSTKKEDYINLQF</sequence>
<evidence type="ECO:0000313" key="4">
    <source>
        <dbReference type="Proteomes" id="UP000683360"/>
    </source>
</evidence>
<dbReference type="OrthoDB" id="6175195at2759"/>
<proteinExistence type="predicted"/>
<evidence type="ECO:0000256" key="2">
    <source>
        <dbReference type="SAM" id="Phobius"/>
    </source>
</evidence>
<feature type="compositionally biased region" description="Low complexity" evidence="1">
    <location>
        <begin position="499"/>
        <end position="520"/>
    </location>
</feature>
<reference evidence="3" key="1">
    <citation type="submission" date="2021-03" db="EMBL/GenBank/DDBJ databases">
        <authorList>
            <person name="Bekaert M."/>
        </authorList>
    </citation>
    <scope>NUCLEOTIDE SEQUENCE</scope>
</reference>
<keyword evidence="4" id="KW-1185">Reference proteome</keyword>
<organism evidence="3 4">
    <name type="scientific">Mytilus edulis</name>
    <name type="common">Blue mussel</name>
    <dbReference type="NCBI Taxonomy" id="6550"/>
    <lineage>
        <taxon>Eukaryota</taxon>
        <taxon>Metazoa</taxon>
        <taxon>Spiralia</taxon>
        <taxon>Lophotrochozoa</taxon>
        <taxon>Mollusca</taxon>
        <taxon>Bivalvia</taxon>
        <taxon>Autobranchia</taxon>
        <taxon>Pteriomorphia</taxon>
        <taxon>Mytilida</taxon>
        <taxon>Mytiloidea</taxon>
        <taxon>Mytilidae</taxon>
        <taxon>Mytilinae</taxon>
        <taxon>Mytilus</taxon>
    </lineage>
</organism>
<accession>A0A8S3Q4H2</accession>
<evidence type="ECO:0000256" key="1">
    <source>
        <dbReference type="SAM" id="MobiDB-lite"/>
    </source>
</evidence>
<dbReference type="AlphaFoldDB" id="A0A8S3Q4H2"/>
<gene>
    <name evidence="3" type="ORF">MEDL_6111</name>
</gene>